<accession>A0A5K7ZYG6</accession>
<protein>
    <submittedName>
        <fullName evidence="1">Uncharacterized protein</fullName>
    </submittedName>
</protein>
<dbReference type="AlphaFoldDB" id="A0A5K7ZYG6"/>
<dbReference type="KEGG" id="dov:DSCO28_57520"/>
<proteinExistence type="predicted"/>
<dbReference type="Proteomes" id="UP000425960">
    <property type="component" value="Chromosome"/>
</dbReference>
<name>A0A5K7ZYG6_9BACT</name>
<organism evidence="1 2">
    <name type="scientific">Desulfosarcina ovata subsp. sediminis</name>
    <dbReference type="NCBI Taxonomy" id="885957"/>
    <lineage>
        <taxon>Bacteria</taxon>
        <taxon>Pseudomonadati</taxon>
        <taxon>Thermodesulfobacteriota</taxon>
        <taxon>Desulfobacteria</taxon>
        <taxon>Desulfobacterales</taxon>
        <taxon>Desulfosarcinaceae</taxon>
        <taxon>Desulfosarcina</taxon>
    </lineage>
</organism>
<gene>
    <name evidence="1" type="ORF">DSCO28_57520</name>
</gene>
<evidence type="ECO:0000313" key="1">
    <source>
        <dbReference type="EMBL" id="BBO85186.1"/>
    </source>
</evidence>
<evidence type="ECO:0000313" key="2">
    <source>
        <dbReference type="Proteomes" id="UP000425960"/>
    </source>
</evidence>
<sequence length="60" mass="6994">MVYGFLDSLFVDMRFPRLVWVFTDRFRQAPVSLLPGMGGRESLFDINGRAYILAQLQLLR</sequence>
<dbReference type="EMBL" id="AP021876">
    <property type="protein sequence ID" value="BBO85186.1"/>
    <property type="molecule type" value="Genomic_DNA"/>
</dbReference>
<reference evidence="1 2" key="1">
    <citation type="submission" date="2019-11" db="EMBL/GenBank/DDBJ databases">
        <title>Comparative genomics of hydrocarbon-degrading Desulfosarcina strains.</title>
        <authorList>
            <person name="Watanabe M."/>
            <person name="Kojima H."/>
            <person name="Fukui M."/>
        </authorList>
    </citation>
    <scope>NUCLEOTIDE SEQUENCE [LARGE SCALE GENOMIC DNA]</scope>
    <source>
        <strain evidence="1 2">28bB2T</strain>
    </source>
</reference>